<proteinExistence type="predicted"/>
<keyword evidence="1" id="KW-0812">Transmembrane</keyword>
<protein>
    <submittedName>
        <fullName evidence="3">Uncharacterized protein</fullName>
    </submittedName>
</protein>
<feature type="chain" id="PRO_5046486609" evidence="2">
    <location>
        <begin position="27"/>
        <end position="239"/>
    </location>
</feature>
<feature type="transmembrane region" description="Helical" evidence="1">
    <location>
        <begin position="95"/>
        <end position="116"/>
    </location>
</feature>
<keyword evidence="2" id="KW-0732">Signal</keyword>
<keyword evidence="1" id="KW-1133">Transmembrane helix</keyword>
<feature type="transmembrane region" description="Helical" evidence="1">
    <location>
        <begin position="69"/>
        <end position="88"/>
    </location>
</feature>
<organism evidence="3 4">
    <name type="scientific">Cellulomonas xiejunii</name>
    <dbReference type="NCBI Taxonomy" id="2968083"/>
    <lineage>
        <taxon>Bacteria</taxon>
        <taxon>Bacillati</taxon>
        <taxon>Actinomycetota</taxon>
        <taxon>Actinomycetes</taxon>
        <taxon>Micrococcales</taxon>
        <taxon>Cellulomonadaceae</taxon>
        <taxon>Cellulomonas</taxon>
    </lineage>
</organism>
<keyword evidence="4" id="KW-1185">Reference proteome</keyword>
<evidence type="ECO:0000313" key="4">
    <source>
        <dbReference type="Proteomes" id="UP001316384"/>
    </source>
</evidence>
<sequence length="239" mass="24995">MSRFVMRATASLLLLASAVMFVTAAAQRWWPACRRGAFETDACLRLQDHVFDHLLIGDPWTPVGDAAQYAGAAMILLAGAAAVLPFLLVRRALWFAVPVAVSTTGALTVLGAHAWTSGVTGKVQPTPGITAAVLVLTVVVPVAAGIWATRELWAGPEPGHYRWTLALAAALIVSSPLPTWLLGPVVVLYSSHDTSPWSDAVVALPLAAAAVLVWKVAPRGAAPAPAPRRRPGTLADLPG</sequence>
<feature type="transmembrane region" description="Helical" evidence="1">
    <location>
        <begin position="200"/>
        <end position="217"/>
    </location>
</feature>
<evidence type="ECO:0000313" key="3">
    <source>
        <dbReference type="EMBL" id="UUI71747.1"/>
    </source>
</evidence>
<gene>
    <name evidence="3" type="ORF">NP048_18480</name>
</gene>
<dbReference type="RefSeq" id="WP_227576783.1">
    <property type="nucleotide sequence ID" value="NZ_CP101987.1"/>
</dbReference>
<dbReference type="EMBL" id="CP101987">
    <property type="protein sequence ID" value="UUI71747.1"/>
    <property type="molecule type" value="Genomic_DNA"/>
</dbReference>
<accession>A0ABY5KML0</accession>
<dbReference type="Proteomes" id="UP001316384">
    <property type="component" value="Chromosome"/>
</dbReference>
<evidence type="ECO:0000256" key="2">
    <source>
        <dbReference type="SAM" id="SignalP"/>
    </source>
</evidence>
<feature type="transmembrane region" description="Helical" evidence="1">
    <location>
        <begin position="161"/>
        <end position="180"/>
    </location>
</feature>
<name>A0ABY5KML0_9CELL</name>
<evidence type="ECO:0000256" key="1">
    <source>
        <dbReference type="SAM" id="Phobius"/>
    </source>
</evidence>
<reference evidence="3 4" key="1">
    <citation type="submission" date="2022-07" db="EMBL/GenBank/DDBJ databases">
        <title>Novel species in genus cellulomonas.</title>
        <authorList>
            <person name="Ye L."/>
        </authorList>
    </citation>
    <scope>NUCLEOTIDE SEQUENCE [LARGE SCALE GENOMIC DNA]</scope>
    <source>
        <strain evidence="4">zg-B89</strain>
    </source>
</reference>
<keyword evidence="1" id="KW-0472">Membrane</keyword>
<feature type="transmembrane region" description="Helical" evidence="1">
    <location>
        <begin position="128"/>
        <end position="149"/>
    </location>
</feature>
<feature type="signal peptide" evidence="2">
    <location>
        <begin position="1"/>
        <end position="26"/>
    </location>
</feature>